<evidence type="ECO:0000256" key="3">
    <source>
        <dbReference type="ARBA" id="ARBA00022989"/>
    </source>
</evidence>
<feature type="transmembrane region" description="Helical" evidence="5">
    <location>
        <begin position="356"/>
        <end position="377"/>
    </location>
</feature>
<feature type="transmembrane region" description="Helical" evidence="5">
    <location>
        <begin position="421"/>
        <end position="441"/>
    </location>
</feature>
<dbReference type="InterPro" id="IPR013057">
    <property type="entry name" value="AA_transpt_TM"/>
</dbReference>
<accession>A0A7S2FLI6</accession>
<feature type="transmembrane region" description="Helical" evidence="5">
    <location>
        <begin position="281"/>
        <end position="301"/>
    </location>
</feature>
<feature type="transmembrane region" description="Helical" evidence="5">
    <location>
        <begin position="313"/>
        <end position="336"/>
    </location>
</feature>
<reference evidence="8" key="1">
    <citation type="submission" date="2021-01" db="EMBL/GenBank/DDBJ databases">
        <authorList>
            <person name="Corre E."/>
            <person name="Pelletier E."/>
            <person name="Niang G."/>
            <person name="Scheremetjew M."/>
            <person name="Finn R."/>
            <person name="Kale V."/>
            <person name="Holt S."/>
            <person name="Cochrane G."/>
            <person name="Meng A."/>
            <person name="Brown T."/>
            <person name="Cohen L."/>
        </authorList>
    </citation>
    <scope>NUCLEOTIDE SEQUENCE</scope>
    <source>
        <strain evidence="8">CCMP1381</strain>
    </source>
</reference>
<feature type="transmembrane region" description="Helical" evidence="5">
    <location>
        <begin position="159"/>
        <end position="181"/>
    </location>
</feature>
<dbReference type="PANTHER" id="PTHR22950:SF652">
    <property type="entry name" value="TRANSMEMBRANE AMINO ACID TRANSPORTER FAMILY PROTEIN"/>
    <property type="match status" value="1"/>
</dbReference>
<feature type="signal peptide" evidence="6">
    <location>
        <begin position="1"/>
        <end position="17"/>
    </location>
</feature>
<feature type="transmembrane region" description="Helical" evidence="5">
    <location>
        <begin position="111"/>
        <end position="130"/>
    </location>
</feature>
<feature type="domain" description="Amino acid transporter transmembrane" evidence="7">
    <location>
        <begin position="76"/>
        <end position="477"/>
    </location>
</feature>
<dbReference type="AlphaFoldDB" id="A0A7S2FLI6"/>
<feature type="transmembrane region" description="Helical" evidence="5">
    <location>
        <begin position="462"/>
        <end position="482"/>
    </location>
</feature>
<keyword evidence="3 5" id="KW-1133">Transmembrane helix</keyword>
<proteinExistence type="predicted"/>
<feature type="chain" id="PRO_5031242439" description="Amino acid transporter transmembrane domain-containing protein" evidence="6">
    <location>
        <begin position="18"/>
        <end position="490"/>
    </location>
</feature>
<keyword evidence="2 5" id="KW-0812">Transmembrane</keyword>
<dbReference type="GO" id="GO:0016020">
    <property type="term" value="C:membrane"/>
    <property type="evidence" value="ECO:0007669"/>
    <property type="project" value="UniProtKB-SubCell"/>
</dbReference>
<comment type="subcellular location">
    <subcellularLocation>
        <location evidence="1">Membrane</location>
        <topology evidence="1">Multi-pass membrane protein</topology>
    </subcellularLocation>
</comment>
<evidence type="ECO:0000313" key="8">
    <source>
        <dbReference type="EMBL" id="CAD9402679.1"/>
    </source>
</evidence>
<dbReference type="EMBL" id="HBGS01017200">
    <property type="protein sequence ID" value="CAD9402679.1"/>
    <property type="molecule type" value="Transcribed_RNA"/>
</dbReference>
<feature type="transmembrane region" description="Helical" evidence="5">
    <location>
        <begin position="223"/>
        <end position="244"/>
    </location>
</feature>
<sequence length="490" mass="51699">MMLHWIIAALGLSSSHGYVQVRVAQNIGFRRSSSNTPLKKNVIRALRPAYFEPSHTTMSASVASEDVPPSTEAKKSSSMASSTFNLAKGIMGAGAIALPGSVSAIGDVKSAIWPTFAILVVMGCFSAYTFSMIGAECERNNAATFDEAWAATVGEKSKWILSSSLVITTYLACLAYSMIIGDLFSALTASAGATGFLAKRSVSILGITGIVVVPLCFLKSLAALQYTSILGVIGVVFTTVVMGIRSMDGSYLPTGAFFANLPAFKRPLFDVKGCWKLDEKAFVLISCLSTAFLTHFNAPVFYNELENKSMPRFNKVIASAFSISTLVFAGLIGFGFRTFGENCLGNILNNYAATDGLASLCRIAIGFSIVFTYPLAFTGLKNGLLGLLNMDNPTEAQSAILTLSTLASITAGALVLQDLGFVAAITGSLMGSLIIYVFPGLMRLGSLKNFPATASKGQKVRAWGLVGLGSMLGCVGVTVSILKQFTNVLA</sequence>
<protein>
    <recommendedName>
        <fullName evidence="7">Amino acid transporter transmembrane domain-containing protein</fullName>
    </recommendedName>
</protein>
<evidence type="ECO:0000256" key="6">
    <source>
        <dbReference type="SAM" id="SignalP"/>
    </source>
</evidence>
<gene>
    <name evidence="8" type="ORF">DSPE1174_LOCUS9041</name>
</gene>
<feature type="transmembrane region" description="Helical" evidence="5">
    <location>
        <begin position="201"/>
        <end position="218"/>
    </location>
</feature>
<evidence type="ECO:0000256" key="2">
    <source>
        <dbReference type="ARBA" id="ARBA00022692"/>
    </source>
</evidence>
<evidence type="ECO:0000256" key="4">
    <source>
        <dbReference type="ARBA" id="ARBA00023136"/>
    </source>
</evidence>
<keyword evidence="4 5" id="KW-0472">Membrane</keyword>
<dbReference type="Pfam" id="PF01490">
    <property type="entry name" value="Aa_trans"/>
    <property type="match status" value="1"/>
</dbReference>
<organism evidence="8">
    <name type="scientific">Octactis speculum</name>
    <dbReference type="NCBI Taxonomy" id="3111310"/>
    <lineage>
        <taxon>Eukaryota</taxon>
        <taxon>Sar</taxon>
        <taxon>Stramenopiles</taxon>
        <taxon>Ochrophyta</taxon>
        <taxon>Dictyochophyceae</taxon>
        <taxon>Dictyochales</taxon>
        <taxon>Dictyochaceae</taxon>
        <taxon>Octactis</taxon>
    </lineage>
</organism>
<keyword evidence="6" id="KW-0732">Signal</keyword>
<evidence type="ECO:0000259" key="7">
    <source>
        <dbReference type="Pfam" id="PF01490"/>
    </source>
</evidence>
<name>A0A7S2FLI6_9STRA</name>
<feature type="transmembrane region" description="Helical" evidence="5">
    <location>
        <begin position="398"/>
        <end position="415"/>
    </location>
</feature>
<dbReference type="GO" id="GO:0015179">
    <property type="term" value="F:L-amino acid transmembrane transporter activity"/>
    <property type="evidence" value="ECO:0007669"/>
    <property type="project" value="TreeGrafter"/>
</dbReference>
<dbReference type="PANTHER" id="PTHR22950">
    <property type="entry name" value="AMINO ACID TRANSPORTER"/>
    <property type="match status" value="1"/>
</dbReference>
<evidence type="ECO:0000256" key="5">
    <source>
        <dbReference type="SAM" id="Phobius"/>
    </source>
</evidence>
<evidence type="ECO:0000256" key="1">
    <source>
        <dbReference type="ARBA" id="ARBA00004141"/>
    </source>
</evidence>